<reference evidence="2" key="1">
    <citation type="journal article" date="2014" name="Proc. Natl. Acad. Sci. U.S.A.">
        <title>Extensive sampling of basidiomycete genomes demonstrates inadequacy of the white-rot/brown-rot paradigm for wood decay fungi.</title>
        <authorList>
            <person name="Riley R."/>
            <person name="Salamov A.A."/>
            <person name="Brown D.W."/>
            <person name="Nagy L.G."/>
            <person name="Floudas D."/>
            <person name="Held B.W."/>
            <person name="Levasseur A."/>
            <person name="Lombard V."/>
            <person name="Morin E."/>
            <person name="Otillar R."/>
            <person name="Lindquist E.A."/>
            <person name="Sun H."/>
            <person name="LaButti K.M."/>
            <person name="Schmutz J."/>
            <person name="Jabbour D."/>
            <person name="Luo H."/>
            <person name="Baker S.E."/>
            <person name="Pisabarro A.G."/>
            <person name="Walton J.D."/>
            <person name="Blanchette R.A."/>
            <person name="Henrissat B."/>
            <person name="Martin F."/>
            <person name="Cullen D."/>
            <person name="Hibbett D.S."/>
            <person name="Grigoriev I.V."/>
        </authorList>
    </citation>
    <scope>NUCLEOTIDE SEQUENCE [LARGE SCALE GENOMIC DNA]</scope>
    <source>
        <strain evidence="2">MUCL 33604</strain>
    </source>
</reference>
<organism evidence="1 2">
    <name type="scientific">Jaapia argillacea MUCL 33604</name>
    <dbReference type="NCBI Taxonomy" id="933084"/>
    <lineage>
        <taxon>Eukaryota</taxon>
        <taxon>Fungi</taxon>
        <taxon>Dikarya</taxon>
        <taxon>Basidiomycota</taxon>
        <taxon>Agaricomycotina</taxon>
        <taxon>Agaricomycetes</taxon>
        <taxon>Agaricomycetidae</taxon>
        <taxon>Jaapiales</taxon>
        <taxon>Jaapiaceae</taxon>
        <taxon>Jaapia</taxon>
    </lineage>
</organism>
<protein>
    <submittedName>
        <fullName evidence="1">Uncharacterized protein</fullName>
    </submittedName>
</protein>
<keyword evidence="2" id="KW-1185">Reference proteome</keyword>
<dbReference type="HOGENOM" id="CLU_2705141_0_0_1"/>
<dbReference type="InParanoid" id="A0A067PY28"/>
<evidence type="ECO:0000313" key="2">
    <source>
        <dbReference type="Proteomes" id="UP000027265"/>
    </source>
</evidence>
<dbReference type="AlphaFoldDB" id="A0A067PY28"/>
<accession>A0A067PY28</accession>
<dbReference type="EMBL" id="KL197723">
    <property type="protein sequence ID" value="KDQ56182.1"/>
    <property type="molecule type" value="Genomic_DNA"/>
</dbReference>
<gene>
    <name evidence="1" type="ORF">JAAARDRAFT_59562</name>
</gene>
<proteinExistence type="predicted"/>
<evidence type="ECO:0000313" key="1">
    <source>
        <dbReference type="EMBL" id="KDQ56182.1"/>
    </source>
</evidence>
<dbReference type="Proteomes" id="UP000027265">
    <property type="component" value="Unassembled WGS sequence"/>
</dbReference>
<sequence>MQRTLKIRAKFNSRPSISSSKSRHRPRGCNIRVHGQMDSRATTTTIHLGALTYLVSTKFIASRFQIRASINLY</sequence>
<name>A0A067PY28_9AGAM</name>